<comment type="caution">
    <text evidence="9">The sequence shown here is derived from an EMBL/GenBank/DDBJ whole genome shotgun (WGS) entry which is preliminary data.</text>
</comment>
<dbReference type="InParanoid" id="A0A2P5ID45"/>
<dbReference type="AlphaFoldDB" id="A0A2P5ID45"/>
<sequence length="940" mass="106466">MDFLSPKRRSLIYGYDSDEDEDMARLEDTYRQSRIQAGPEVEEFGRWLDDCGLTHATPDQKRERILKLVARYNDYTQEKASVLIERRRLEKLARSRRWDPNQSSDDANDMEMDEADGPQRVNDVDEAAKWSSEAQTWGLLSRLLPLRHPDPSLKPPRSNHAPQSRKEYWDEFILSDSVAQERKAVLEWLQSTASTGPDIDELVHEFQQKADRGDLVAHGWLHTREAIKLHKSVNAIPHVLEPSSDMSDFSYVTQLDPDAMTRQGRKLEPHDEYFERAIWVGCYHLLRRGTSLDEIRDWCLERTEVWRAATISALPLATLGDEDLPNFDLPSFILWRRMCYALVKSGGTDDWERATYGILSGDIDSVLAVCKTWDDYVFAHYNALLRTQFDSYLIKACGPGLASSQFLPSFDAVQYLGEGPNIARKLIGQLESDDSHFKQINKEANTAAKALQGAIIANTLDSYIYQQGLALSAEANQEGKSYLIPDYGYGSSEGNILKYNKMSEHDGLRVITHVVIMINALDSIAQKGKDFFPGRRIVGEHAIAAYVSFLRLAQLELLIPLYCAQLSESRQYETLSLNIIHVRDREEQLALLNQIRRVGMDIKTFLREQPQHFLKQLEDSQGGPAKTQFLILNHSVPQLLDGRGIVPDFIGDDGRNEVVHENLIRSMEWLFAGEGNLLEACEFGVKIYKYFLKHKHLGAARDFYERVRVEDFVQVLANRDIAGSVEDFVQDLLTNEHALLGEVQEDELEDLGVTQTRLALAIKNMWELQSFVMALDGIETVGTLAQLAQEPETSNPPNREYFENLGTAIRTAKTGMKPVLKGWLVETNTKDDDFTQLRETYLPETIIAFVAALQYAGGTLTRDNMLEAMELAATIAGNDSDIAALFVKTGRMKELVEAFASCSKALAIQSADHKKGTHTSAKKMREMGWSRELWTVKPSS</sequence>
<evidence type="ECO:0000256" key="7">
    <source>
        <dbReference type="RuleBase" id="RU365072"/>
    </source>
</evidence>
<keyword evidence="2" id="KW-0509">mRNA transport</keyword>
<evidence type="ECO:0000256" key="5">
    <source>
        <dbReference type="ARBA" id="ARBA00023132"/>
    </source>
</evidence>
<dbReference type="Proteomes" id="UP000094444">
    <property type="component" value="Unassembled WGS sequence"/>
</dbReference>
<dbReference type="GO" id="GO:0006606">
    <property type="term" value="P:protein import into nucleus"/>
    <property type="evidence" value="ECO:0007669"/>
    <property type="project" value="TreeGrafter"/>
</dbReference>
<dbReference type="FunCoup" id="A0A2P5ID45">
    <property type="interactions" value="508"/>
</dbReference>
<evidence type="ECO:0000256" key="8">
    <source>
        <dbReference type="SAM" id="MobiDB-lite"/>
    </source>
</evidence>
<proteinExistence type="inferred from homology"/>
<reference evidence="9" key="1">
    <citation type="submission" date="2017-09" db="EMBL/GenBank/DDBJ databases">
        <title>Polyketide synthases of a Diaporthe helianthi virulent isolate.</title>
        <authorList>
            <person name="Baroncelli R."/>
        </authorList>
    </citation>
    <scope>NUCLEOTIDE SEQUENCE [LARGE SCALE GENOMIC DNA]</scope>
    <source>
        <strain evidence="9">7/96</strain>
    </source>
</reference>
<dbReference type="GO" id="GO:0031080">
    <property type="term" value="C:nuclear pore outer ring"/>
    <property type="evidence" value="ECO:0007669"/>
    <property type="project" value="TreeGrafter"/>
</dbReference>
<dbReference type="PANTHER" id="PTHR13003:SF2">
    <property type="entry name" value="NUCLEAR PORE COMPLEX PROTEIN NUP107"/>
    <property type="match status" value="1"/>
</dbReference>
<keyword evidence="3" id="KW-0653">Protein transport</keyword>
<comment type="subcellular location">
    <subcellularLocation>
        <location evidence="7">Nucleus</location>
        <location evidence="7">Nuclear pore complex</location>
    </subcellularLocation>
    <subcellularLocation>
        <location evidence="7">Nucleus membrane</location>
    </subcellularLocation>
</comment>
<feature type="compositionally biased region" description="Acidic residues" evidence="8">
    <location>
        <begin position="106"/>
        <end position="116"/>
    </location>
</feature>
<dbReference type="GO" id="GO:0006406">
    <property type="term" value="P:mRNA export from nucleus"/>
    <property type="evidence" value="ECO:0007669"/>
    <property type="project" value="TreeGrafter"/>
</dbReference>
<dbReference type="GO" id="GO:0000973">
    <property type="term" value="P:post-transcriptional tethering of RNA polymerase II gene DNA at nuclear periphery"/>
    <property type="evidence" value="ECO:0007669"/>
    <property type="project" value="TreeGrafter"/>
</dbReference>
<keyword evidence="5 7" id="KW-0906">Nuclear pore complex</keyword>
<evidence type="ECO:0000256" key="1">
    <source>
        <dbReference type="ARBA" id="ARBA00022448"/>
    </source>
</evidence>
<evidence type="ECO:0000256" key="2">
    <source>
        <dbReference type="ARBA" id="ARBA00022816"/>
    </source>
</evidence>
<organism evidence="9 10">
    <name type="scientific">Diaporthe helianthi</name>
    <dbReference type="NCBI Taxonomy" id="158607"/>
    <lineage>
        <taxon>Eukaryota</taxon>
        <taxon>Fungi</taxon>
        <taxon>Dikarya</taxon>
        <taxon>Ascomycota</taxon>
        <taxon>Pezizomycotina</taxon>
        <taxon>Sordariomycetes</taxon>
        <taxon>Sordariomycetidae</taxon>
        <taxon>Diaporthales</taxon>
        <taxon>Diaporthaceae</taxon>
        <taxon>Diaporthe</taxon>
    </lineage>
</organism>
<dbReference type="STRING" id="158607.A0A2P5ID45"/>
<evidence type="ECO:0000313" key="9">
    <source>
        <dbReference type="EMBL" id="POS80389.1"/>
    </source>
</evidence>
<keyword evidence="4 7" id="KW-0811">Translocation</keyword>
<protein>
    <recommendedName>
        <fullName evidence="7">Nuclear pore complex protein</fullName>
    </recommendedName>
</protein>
<feature type="region of interest" description="Disordered" evidence="8">
    <location>
        <begin position="94"/>
        <end position="117"/>
    </location>
</feature>
<dbReference type="Gene3D" id="1.10.3450.20">
    <property type="match status" value="1"/>
</dbReference>
<dbReference type="Gene3D" id="1.20.190.50">
    <property type="match status" value="1"/>
</dbReference>
<keyword evidence="1 7" id="KW-0813">Transport</keyword>
<keyword evidence="7" id="KW-0472">Membrane</keyword>
<comment type="function">
    <text evidence="7">Functions as a component of the nuclear pore complex (NPC).</text>
</comment>
<accession>A0A2P5ID45</accession>
<evidence type="ECO:0000256" key="3">
    <source>
        <dbReference type="ARBA" id="ARBA00022927"/>
    </source>
</evidence>
<dbReference type="Pfam" id="PF04121">
    <property type="entry name" value="Nup84_Nup100"/>
    <property type="match status" value="1"/>
</dbReference>
<comment type="similarity">
    <text evidence="7">Belongs to the nucleoporin Nup84/Nup107 family.</text>
</comment>
<name>A0A2P5ID45_DIAHE</name>
<keyword evidence="10" id="KW-1185">Reference proteome</keyword>
<gene>
    <name evidence="9" type="ORF">DHEL01_v201199</name>
</gene>
<keyword evidence="6 7" id="KW-0539">Nucleus</keyword>
<dbReference type="GO" id="GO:0031965">
    <property type="term" value="C:nuclear membrane"/>
    <property type="evidence" value="ECO:0007669"/>
    <property type="project" value="UniProtKB-SubCell"/>
</dbReference>
<comment type="subunit">
    <text evidence="7">Part of the nuclear pore complex (NPC).</text>
</comment>
<dbReference type="InterPro" id="IPR007252">
    <property type="entry name" value="Nup84/Nup107"/>
</dbReference>
<dbReference type="OrthoDB" id="3098at2759"/>
<dbReference type="EMBL" id="MAVT02000053">
    <property type="protein sequence ID" value="POS80389.1"/>
    <property type="molecule type" value="Genomic_DNA"/>
</dbReference>
<evidence type="ECO:0000256" key="4">
    <source>
        <dbReference type="ARBA" id="ARBA00023010"/>
    </source>
</evidence>
<evidence type="ECO:0000256" key="6">
    <source>
        <dbReference type="ARBA" id="ARBA00023242"/>
    </source>
</evidence>
<dbReference type="PANTHER" id="PTHR13003">
    <property type="entry name" value="NUP107-RELATED"/>
    <property type="match status" value="1"/>
</dbReference>
<dbReference type="GO" id="GO:0017056">
    <property type="term" value="F:structural constituent of nuclear pore"/>
    <property type="evidence" value="ECO:0007669"/>
    <property type="project" value="UniProtKB-UniRule"/>
</dbReference>
<evidence type="ECO:0000313" key="10">
    <source>
        <dbReference type="Proteomes" id="UP000094444"/>
    </source>
</evidence>